<feature type="transmembrane region" description="Helical" evidence="1">
    <location>
        <begin position="289"/>
        <end position="305"/>
    </location>
</feature>
<organism evidence="2 3">
    <name type="scientific">Acidihalobacter ferrooxydans</name>
    <dbReference type="NCBI Taxonomy" id="1765967"/>
    <lineage>
        <taxon>Bacteria</taxon>
        <taxon>Pseudomonadati</taxon>
        <taxon>Pseudomonadota</taxon>
        <taxon>Gammaproteobacteria</taxon>
        <taxon>Chromatiales</taxon>
        <taxon>Ectothiorhodospiraceae</taxon>
        <taxon>Acidihalobacter</taxon>
    </lineage>
</organism>
<dbReference type="OrthoDB" id="9811967at2"/>
<keyword evidence="1" id="KW-1133">Transmembrane helix</keyword>
<keyword evidence="1" id="KW-0812">Transmembrane</keyword>
<keyword evidence="1" id="KW-0472">Membrane</keyword>
<dbReference type="PANTHER" id="PTHR38684:SF1">
    <property type="entry name" value="PROTEIN AMPE"/>
    <property type="match status" value="1"/>
</dbReference>
<proteinExistence type="predicted"/>
<feature type="transmembrane region" description="Helical" evidence="1">
    <location>
        <begin position="150"/>
        <end position="171"/>
    </location>
</feature>
<dbReference type="GO" id="GO:0009236">
    <property type="term" value="P:cobalamin biosynthetic process"/>
    <property type="evidence" value="ECO:0007669"/>
    <property type="project" value="UniProtKB-UniPathway"/>
</dbReference>
<feature type="transmembrane region" description="Helical" evidence="1">
    <location>
        <begin position="42"/>
        <end position="61"/>
    </location>
</feature>
<dbReference type="STRING" id="1765967.BW247_06275"/>
<reference evidence="2 3" key="1">
    <citation type="submission" date="2017-01" db="EMBL/GenBank/DDBJ databases">
        <title>Draft sequence of Acidihalobacter ferrooxidans strain DSM 14175 (strain V8).</title>
        <authorList>
            <person name="Khaleque H.N."/>
            <person name="Ramsay J.P."/>
            <person name="Murphy R.J.T."/>
            <person name="Kaksonen A.H."/>
            <person name="Boxall N.J."/>
            <person name="Watkin E.L.J."/>
        </authorList>
    </citation>
    <scope>NUCLEOTIDE SEQUENCE [LARGE SCALE GENOMIC DNA]</scope>
    <source>
        <strain evidence="2 3">V8</strain>
    </source>
</reference>
<accession>A0A1P8UFX0</accession>
<evidence type="ECO:0000256" key="1">
    <source>
        <dbReference type="SAM" id="Phobius"/>
    </source>
</evidence>
<dbReference type="AlphaFoldDB" id="A0A1P8UFX0"/>
<evidence type="ECO:0000313" key="2">
    <source>
        <dbReference type="EMBL" id="APZ42748.1"/>
    </source>
</evidence>
<gene>
    <name evidence="2" type="ORF">BW247_06275</name>
</gene>
<feature type="transmembrane region" description="Helical" evidence="1">
    <location>
        <begin position="68"/>
        <end position="88"/>
    </location>
</feature>
<dbReference type="PANTHER" id="PTHR38684">
    <property type="entry name" value="PROTEIN AMPE"/>
    <property type="match status" value="1"/>
</dbReference>
<dbReference type="GO" id="GO:0005886">
    <property type="term" value="C:plasma membrane"/>
    <property type="evidence" value="ECO:0007669"/>
    <property type="project" value="TreeGrafter"/>
</dbReference>
<evidence type="ECO:0000313" key="3">
    <source>
        <dbReference type="Proteomes" id="UP000243807"/>
    </source>
</evidence>
<sequence>MTLISLLIALVLERLVGSMTDFRRPALWLRYADGLDALLRRIGLRWGTLRLLLVLVVPVLLVGWFGEVLGSVLFGLLWIVYGIGVLLVCLGPDDLEDDVNAYTEAVAMDDPSRQWRVAAHFMPAADVPEDAVERARSVAGAAFVESNRRIFAVMFWFVVLGPAGAVLYPLVSILARSLPAEDEDSDAPLDEARADGVRLAAGLCALLEWPSARLAALGYAITGSFDHAFESLRRLFWGETKTMDQNTRELLMQSGAGAVRLDEMLDDEADASTLSAMFATVINHVHRNIIVWMTFVALFTLGGWLG</sequence>
<dbReference type="EMBL" id="CP019434">
    <property type="protein sequence ID" value="APZ42748.1"/>
    <property type="molecule type" value="Genomic_DNA"/>
</dbReference>
<dbReference type="InterPro" id="IPR031347">
    <property type="entry name" value="AmpE"/>
</dbReference>
<dbReference type="Pfam" id="PF17113">
    <property type="entry name" value="AmpE"/>
    <property type="match status" value="1"/>
</dbReference>
<keyword evidence="3" id="KW-1185">Reference proteome</keyword>
<dbReference type="GO" id="GO:0046677">
    <property type="term" value="P:response to antibiotic"/>
    <property type="evidence" value="ECO:0007669"/>
    <property type="project" value="TreeGrafter"/>
</dbReference>
<dbReference type="RefSeq" id="WP_076836397.1">
    <property type="nucleotide sequence ID" value="NZ_CP019434.1"/>
</dbReference>
<name>A0A1P8UFX0_9GAMM</name>
<dbReference type="Proteomes" id="UP000243807">
    <property type="component" value="Chromosome"/>
</dbReference>
<evidence type="ECO:0008006" key="4">
    <source>
        <dbReference type="Google" id="ProtNLM"/>
    </source>
</evidence>
<protein>
    <recommendedName>
        <fullName evidence="4">Regulatory signaling modulator protein AmpE</fullName>
    </recommendedName>
</protein>
<dbReference type="UniPathway" id="UPA00148"/>
<dbReference type="KEGG" id="afy:BW247_06275"/>
<dbReference type="InterPro" id="IPR052966">
    <property type="entry name" value="Beta-lactamase_Reg"/>
</dbReference>